<name>A0A4Y2UXU2_ARAVE</name>
<evidence type="ECO:0000313" key="2">
    <source>
        <dbReference type="Proteomes" id="UP000499080"/>
    </source>
</evidence>
<organism evidence="1 2">
    <name type="scientific">Araneus ventricosus</name>
    <name type="common">Orbweaver spider</name>
    <name type="synonym">Epeira ventricosa</name>
    <dbReference type="NCBI Taxonomy" id="182803"/>
    <lineage>
        <taxon>Eukaryota</taxon>
        <taxon>Metazoa</taxon>
        <taxon>Ecdysozoa</taxon>
        <taxon>Arthropoda</taxon>
        <taxon>Chelicerata</taxon>
        <taxon>Arachnida</taxon>
        <taxon>Araneae</taxon>
        <taxon>Araneomorphae</taxon>
        <taxon>Entelegynae</taxon>
        <taxon>Araneoidea</taxon>
        <taxon>Araneidae</taxon>
        <taxon>Araneus</taxon>
    </lineage>
</organism>
<dbReference type="AlphaFoldDB" id="A0A4Y2UXU2"/>
<keyword evidence="2" id="KW-1185">Reference proteome</keyword>
<proteinExistence type="predicted"/>
<accession>A0A4Y2UXU2</accession>
<reference evidence="1 2" key="1">
    <citation type="journal article" date="2019" name="Sci. Rep.">
        <title>Orb-weaving spider Araneus ventricosus genome elucidates the spidroin gene catalogue.</title>
        <authorList>
            <person name="Kono N."/>
            <person name="Nakamura H."/>
            <person name="Ohtoshi R."/>
            <person name="Moran D.A.P."/>
            <person name="Shinohara A."/>
            <person name="Yoshida Y."/>
            <person name="Fujiwara M."/>
            <person name="Mori M."/>
            <person name="Tomita M."/>
            <person name="Arakawa K."/>
        </authorList>
    </citation>
    <scope>NUCLEOTIDE SEQUENCE [LARGE SCALE GENOMIC DNA]</scope>
</reference>
<dbReference type="EMBL" id="BGPR01040883">
    <property type="protein sequence ID" value="GBO17082.1"/>
    <property type="molecule type" value="Genomic_DNA"/>
</dbReference>
<gene>
    <name evidence="1" type="ORF">AVEN_149110_1</name>
</gene>
<protein>
    <submittedName>
        <fullName evidence="1">Uncharacterized protein</fullName>
    </submittedName>
</protein>
<dbReference type="Proteomes" id="UP000499080">
    <property type="component" value="Unassembled WGS sequence"/>
</dbReference>
<evidence type="ECO:0000313" key="1">
    <source>
        <dbReference type="EMBL" id="GBO17082.1"/>
    </source>
</evidence>
<sequence length="114" mass="12556">MNFLIWSLRSLVDTYPGGPNCLMLRGPTCHRASWQPGQSATDSNPSKSTIGILDSLLLEYAVQGKDTKLSSDKPRIPDPLFWRHFEASRTTRVEAGGYSSVGRGPTGKLFTNSR</sequence>
<comment type="caution">
    <text evidence="1">The sequence shown here is derived from an EMBL/GenBank/DDBJ whole genome shotgun (WGS) entry which is preliminary data.</text>
</comment>